<dbReference type="PANTHER" id="PTHR43433:SF5">
    <property type="entry name" value="AB HYDROLASE-1 DOMAIN-CONTAINING PROTEIN"/>
    <property type="match status" value="1"/>
</dbReference>
<dbReference type="GO" id="GO:0046503">
    <property type="term" value="P:glycerolipid catabolic process"/>
    <property type="evidence" value="ECO:0007669"/>
    <property type="project" value="TreeGrafter"/>
</dbReference>
<dbReference type="OrthoDB" id="9798888at2"/>
<evidence type="ECO:0000313" key="2">
    <source>
        <dbReference type="EMBL" id="PVE47545.1"/>
    </source>
</evidence>
<dbReference type="SUPFAM" id="SSF53474">
    <property type="entry name" value="alpha/beta-Hydrolases"/>
    <property type="match status" value="1"/>
</dbReference>
<comment type="caution">
    <text evidence="2">The sequence shown here is derived from an EMBL/GenBank/DDBJ whole genome shotgun (WGS) entry which is preliminary data.</text>
</comment>
<reference evidence="2 3" key="1">
    <citation type="journal article" date="2011" name="Syst. Appl. Microbiol.">
        <title>Defluviimonas denitrificans gen. nov., sp. nov., and Pararhodobacter aggregans gen. nov., sp. nov., non-phototrophic Rhodobacteraceae from the biofilter of a marine aquaculture.</title>
        <authorList>
            <person name="Foesel B.U."/>
            <person name="Drake H.L."/>
            <person name="Schramm A."/>
        </authorList>
    </citation>
    <scope>NUCLEOTIDE SEQUENCE [LARGE SCALE GENOMIC DNA]</scope>
    <source>
        <strain evidence="2 3">D1-19</strain>
    </source>
</reference>
<feature type="domain" description="AB hydrolase-1" evidence="1">
    <location>
        <begin position="27"/>
        <end position="264"/>
    </location>
</feature>
<gene>
    <name evidence="2" type="ORF">DDE23_11965</name>
</gene>
<organism evidence="2 3">
    <name type="scientific">Pararhodobacter aggregans</name>
    <dbReference type="NCBI Taxonomy" id="404875"/>
    <lineage>
        <taxon>Bacteria</taxon>
        <taxon>Pseudomonadati</taxon>
        <taxon>Pseudomonadota</taxon>
        <taxon>Alphaproteobacteria</taxon>
        <taxon>Rhodobacterales</taxon>
        <taxon>Paracoccaceae</taxon>
        <taxon>Pararhodobacter</taxon>
    </lineage>
</organism>
<dbReference type="PANTHER" id="PTHR43433">
    <property type="entry name" value="HYDROLASE, ALPHA/BETA FOLD FAMILY PROTEIN"/>
    <property type="match status" value="1"/>
</dbReference>
<sequence>MQEPTAHRVTRDTLTLAAESFGNPEDPPLLLVMGATASMLGWPDAFCRTLAAQGLRVIRFDHRDTGGSTTLPPGEASYTVETLAGDILTLLDAFEVSRAPLVGMSLGGYLAQMAALRWPGRVASLTLIASEPLGWDGPDLPGLSEAFLSHFGTLGRLDWSDRAAVAAFLLETERLCAGADFDAEVEAARVDRVLARTRSPASMFNHATLSVIEDWTGAFRRIDCPTLVIHGDSDPILPLPNGEALAEGIPDADLMVLPDTGHCLPARHHAAIARRIAAQVRGL</sequence>
<dbReference type="Proteomes" id="UP000244810">
    <property type="component" value="Unassembled WGS sequence"/>
</dbReference>
<evidence type="ECO:0000259" key="1">
    <source>
        <dbReference type="Pfam" id="PF00561"/>
    </source>
</evidence>
<dbReference type="RefSeq" id="WP_107754036.1">
    <property type="nucleotide sequence ID" value="NZ_QBKF01000011.1"/>
</dbReference>
<evidence type="ECO:0000313" key="3">
    <source>
        <dbReference type="Proteomes" id="UP000244810"/>
    </source>
</evidence>
<dbReference type="Pfam" id="PF00561">
    <property type="entry name" value="Abhydrolase_1"/>
    <property type="match status" value="1"/>
</dbReference>
<dbReference type="InterPro" id="IPR000073">
    <property type="entry name" value="AB_hydrolase_1"/>
</dbReference>
<proteinExistence type="predicted"/>
<dbReference type="EMBL" id="QDDR01000005">
    <property type="protein sequence ID" value="PVE47545.1"/>
    <property type="molecule type" value="Genomic_DNA"/>
</dbReference>
<dbReference type="GO" id="GO:0004806">
    <property type="term" value="F:triacylglycerol lipase activity"/>
    <property type="evidence" value="ECO:0007669"/>
    <property type="project" value="TreeGrafter"/>
</dbReference>
<dbReference type="Gene3D" id="3.40.50.1820">
    <property type="entry name" value="alpha/beta hydrolase"/>
    <property type="match status" value="1"/>
</dbReference>
<keyword evidence="3" id="KW-1185">Reference proteome</keyword>
<dbReference type="InterPro" id="IPR029058">
    <property type="entry name" value="AB_hydrolase_fold"/>
</dbReference>
<dbReference type="InterPro" id="IPR050471">
    <property type="entry name" value="AB_hydrolase"/>
</dbReference>
<accession>A0A2T7US20</accession>
<keyword evidence="2" id="KW-0378">Hydrolase</keyword>
<name>A0A2T7US20_9RHOB</name>
<protein>
    <submittedName>
        <fullName evidence="2">Alpha/beta hydrolase</fullName>
    </submittedName>
</protein>
<dbReference type="AlphaFoldDB" id="A0A2T7US20"/>
<dbReference type="PRINTS" id="PR00111">
    <property type="entry name" value="ABHYDROLASE"/>
</dbReference>